<reference evidence="2 3" key="1">
    <citation type="submission" date="2024-09" db="EMBL/GenBank/DDBJ databases">
        <authorList>
            <person name="Sun Q."/>
            <person name="Mori K."/>
        </authorList>
    </citation>
    <scope>NUCLEOTIDE SEQUENCE [LARGE SCALE GENOMIC DNA]</scope>
    <source>
        <strain evidence="2 3">JCM 3324</strain>
    </source>
</reference>
<dbReference type="EMBL" id="JBHMCF010000011">
    <property type="protein sequence ID" value="MFB9470309.1"/>
    <property type="molecule type" value="Genomic_DNA"/>
</dbReference>
<dbReference type="Proteomes" id="UP001589568">
    <property type="component" value="Unassembled WGS sequence"/>
</dbReference>
<accession>A0ABV5NJ26</accession>
<evidence type="ECO:0000313" key="3">
    <source>
        <dbReference type="Proteomes" id="UP001589568"/>
    </source>
</evidence>
<feature type="region of interest" description="Disordered" evidence="1">
    <location>
        <begin position="18"/>
        <end position="37"/>
    </location>
</feature>
<proteinExistence type="predicted"/>
<gene>
    <name evidence="2" type="ORF">ACFFR3_12375</name>
</gene>
<comment type="caution">
    <text evidence="2">The sequence shown here is derived from an EMBL/GenBank/DDBJ whole genome shotgun (WGS) entry which is preliminary data.</text>
</comment>
<organism evidence="2 3">
    <name type="scientific">Nonomuraea salmonea</name>
    <dbReference type="NCBI Taxonomy" id="46181"/>
    <lineage>
        <taxon>Bacteria</taxon>
        <taxon>Bacillati</taxon>
        <taxon>Actinomycetota</taxon>
        <taxon>Actinomycetes</taxon>
        <taxon>Streptosporangiales</taxon>
        <taxon>Streptosporangiaceae</taxon>
        <taxon>Nonomuraea</taxon>
    </lineage>
</organism>
<keyword evidence="3" id="KW-1185">Reference proteome</keyword>
<evidence type="ECO:0000313" key="2">
    <source>
        <dbReference type="EMBL" id="MFB9470309.1"/>
    </source>
</evidence>
<evidence type="ECO:0000256" key="1">
    <source>
        <dbReference type="SAM" id="MobiDB-lite"/>
    </source>
</evidence>
<dbReference type="RefSeq" id="WP_379483134.1">
    <property type="nucleotide sequence ID" value="NZ_JBHMCF010000011.1"/>
</dbReference>
<protein>
    <submittedName>
        <fullName evidence="2">Uncharacterized protein</fullName>
    </submittedName>
</protein>
<name>A0ABV5NJ26_9ACTN</name>
<sequence>MAWLEIRPHSTGGAVALPSGRLSVGGGDEQAAKPMRMTAPQARVDPFLIPLLPGRWERPAGTLPRRTGRRRGTLLSTDFGDFDVSYLWDDTDPTTAQAASDQGGKNAQRLAGVAGVPPPSANDKFWQYGWDLQPLKKDWNVGIATASHWDPPARCENPCYQLQWPISPVRNAMKFFPRGRTWGTGPNAPKASWTTDLAKYIVKNSRASISFNSCFKVVKLTTTNSIGFTIGFEGSQGTGGLSGSYTSSAETKDICHSVKRNWAHGYANKPVTFDPDTGMGECEDLAGKFGILAYRSELTGRLTFKFYNSNKVKDIQEVDKITIRCDWARADGKLPDLATHNCIRSS</sequence>